<dbReference type="SUPFAM" id="SSF48208">
    <property type="entry name" value="Six-hairpin glycosidases"/>
    <property type="match status" value="1"/>
</dbReference>
<evidence type="ECO:0008006" key="3">
    <source>
        <dbReference type="Google" id="ProtNLM"/>
    </source>
</evidence>
<dbReference type="GO" id="GO:0005975">
    <property type="term" value="P:carbohydrate metabolic process"/>
    <property type="evidence" value="ECO:0007669"/>
    <property type="project" value="InterPro"/>
</dbReference>
<proteinExistence type="predicted"/>
<evidence type="ECO:0000313" key="2">
    <source>
        <dbReference type="Proteomes" id="UP000178602"/>
    </source>
</evidence>
<dbReference type="AlphaFoldDB" id="A0A1F4T6Z5"/>
<dbReference type="InterPro" id="IPR008928">
    <property type="entry name" value="6-hairpin_glycosidase_sf"/>
</dbReference>
<protein>
    <recommendedName>
        <fullName evidence="3">Cellobiose phosphorylase</fullName>
    </recommendedName>
</protein>
<name>A0A1F4T6Z5_UNCSA</name>
<reference evidence="1 2" key="1">
    <citation type="journal article" date="2016" name="Nat. Commun.">
        <title>Thousands of microbial genomes shed light on interconnected biogeochemical processes in an aquifer system.</title>
        <authorList>
            <person name="Anantharaman K."/>
            <person name="Brown C.T."/>
            <person name="Hug L.A."/>
            <person name="Sharon I."/>
            <person name="Castelle C.J."/>
            <person name="Probst A.J."/>
            <person name="Thomas B.C."/>
            <person name="Singh A."/>
            <person name="Wilkins M.J."/>
            <person name="Karaoz U."/>
            <person name="Brodie E.L."/>
            <person name="Williams K.H."/>
            <person name="Hubbard S.S."/>
            <person name="Banfield J.F."/>
        </authorList>
    </citation>
    <scope>NUCLEOTIDE SEQUENCE [LARGE SCALE GENOMIC DNA]</scope>
</reference>
<gene>
    <name evidence="1" type="ORF">A3K49_05100</name>
</gene>
<organism evidence="1 2">
    <name type="scientific">candidate division WOR-1 bacterium RIFOXYC12_FULL_54_18</name>
    <dbReference type="NCBI Taxonomy" id="1802584"/>
    <lineage>
        <taxon>Bacteria</taxon>
        <taxon>Bacillati</taxon>
        <taxon>Saganbacteria</taxon>
    </lineage>
</organism>
<dbReference type="EMBL" id="MEUG01000001">
    <property type="protein sequence ID" value="OGC28340.1"/>
    <property type="molecule type" value="Genomic_DNA"/>
</dbReference>
<accession>A0A1F4T6Z5</accession>
<sequence>MNKPKYSISKQNEFVIENYNQAPTFSSFFPGIAGIFGCPMWVFYANRGQCITSAGVQDKNGAIIEFHAANKAYRNAHLQGFRTFIKVDGEFYEPFSETSPYPSELRINPHDLKLVEENPDLKIRVEVHYFNVPDEHFPALARRVKIVNLGKKPRQLEVIDGLPIIIPFGFEDFLLKKMSQTIEAWCVVENLEQGAPFYKLKVLPSDSSETKLLRKGNFYLPFCRDGQRVEVVVDPAIVFGENTSLERPDNFLEKTFKIPPKQLTDGFTPAAFARAKVTLTCDFEISSIIGQIDSLDLLNKDRLRLMSRQYLDAKADANRDLINGISDLMDIKSASRSFDLYSRYTFLDNVMRGGLPVMIGGKPIYLYFRKHGDMERDYNDFRLMPTYFSQGNGNYRDINQNRRNDLFFSPEIGADNIFRFFNLVQLDGFNPLVVLGSKYFIESSHLAEALAKKHLKTPTKEQIEKISRPFILGELLKGFEHEGIDYQTSREDFAADLLKSGEVEEGAVHGEGYWIDHPFYNTDLLESFEAVYPDRIGDVLFKQKTLTYYDSDHFVVPRKEKYRLCGDKVRQYESVRLDLEKSASINHRAWSKNAVRVDHGKGKIYHTTLAAKLLCLIANKAASFDAEGIGLEMEADKPDWYDALNGLPGLFGSSLSETLELKRLAAYLRRHLTTEEIALPVEVKEFIDRLLPVLAEGDCFKYWESSGQLKENYRQKIKPGVSGHESLIEPKEAGDLLDLVVARCDQAVQKVLAKYGNYHTYFINEVSAYDTTGQSEIKVREFRQTPLPLFLEGFVHALKVEKDQGIYRRVKESPLFDKKLKMYRVNSPLTEMPVEIGRTRIFTPGWLENESVFVHMEYKYMLELLKAGLYKEFFADFKEVMVPFMDPKVYKRSILENSSFIVSSAHPNVKNHGRGFIARLSGGAAEFIDMWLIMTTGKNIFSLDPEGKLRFQLKPILPAWLFKRQALSFKLFGQIDVTYINHKEKDSFGKPPISYKLFFDGQEIEIDQPFIAEPYASMIRERKIEKIVARLS</sequence>
<evidence type="ECO:0000313" key="1">
    <source>
        <dbReference type="EMBL" id="OGC28340.1"/>
    </source>
</evidence>
<dbReference type="Proteomes" id="UP000178602">
    <property type="component" value="Unassembled WGS sequence"/>
</dbReference>
<comment type="caution">
    <text evidence="1">The sequence shown here is derived from an EMBL/GenBank/DDBJ whole genome shotgun (WGS) entry which is preliminary data.</text>
</comment>